<dbReference type="SUPFAM" id="SSF51445">
    <property type="entry name" value="(Trans)glycosidases"/>
    <property type="match status" value="1"/>
</dbReference>
<dbReference type="EMBL" id="QRVL01000023">
    <property type="protein sequence ID" value="RGS36384.1"/>
    <property type="molecule type" value="Genomic_DNA"/>
</dbReference>
<feature type="active site" description="Nucleophile" evidence="4">
    <location>
        <position position="354"/>
    </location>
</feature>
<dbReference type="PANTHER" id="PTHR10353">
    <property type="entry name" value="GLYCOSYL HYDROLASE"/>
    <property type="match status" value="1"/>
</dbReference>
<dbReference type="GO" id="GO:0008422">
    <property type="term" value="F:beta-glucosidase activity"/>
    <property type="evidence" value="ECO:0007669"/>
    <property type="project" value="UniProtKB-EC"/>
</dbReference>
<evidence type="ECO:0000313" key="7">
    <source>
        <dbReference type="Proteomes" id="UP000266172"/>
    </source>
</evidence>
<dbReference type="InterPro" id="IPR017853">
    <property type="entry name" value="GH"/>
</dbReference>
<organism evidence="6 7">
    <name type="scientific">Roseburia hominis</name>
    <dbReference type="NCBI Taxonomy" id="301301"/>
    <lineage>
        <taxon>Bacteria</taxon>
        <taxon>Bacillati</taxon>
        <taxon>Bacillota</taxon>
        <taxon>Clostridia</taxon>
        <taxon>Lachnospirales</taxon>
        <taxon>Lachnospiraceae</taxon>
        <taxon>Roseburia</taxon>
    </lineage>
</organism>
<name>A0A395V5M8_9FIRM</name>
<dbReference type="AlphaFoldDB" id="A0A395V5M8"/>
<evidence type="ECO:0000256" key="2">
    <source>
        <dbReference type="ARBA" id="ARBA00022801"/>
    </source>
</evidence>
<reference evidence="6 7" key="1">
    <citation type="submission" date="2018-08" db="EMBL/GenBank/DDBJ databases">
        <title>A genome reference for cultivated species of the human gut microbiota.</title>
        <authorList>
            <person name="Zou Y."/>
            <person name="Xue W."/>
            <person name="Luo G."/>
        </authorList>
    </citation>
    <scope>NUCLEOTIDE SEQUENCE [LARGE SCALE GENOMIC DNA]</scope>
    <source>
        <strain evidence="6 7">AF22-12AC</strain>
    </source>
</reference>
<dbReference type="Gene3D" id="3.20.20.80">
    <property type="entry name" value="Glycosidases"/>
    <property type="match status" value="1"/>
</dbReference>
<comment type="caution">
    <text evidence="6">The sequence shown here is derived from an EMBL/GenBank/DDBJ whole genome shotgun (WGS) entry which is preliminary data.</text>
</comment>
<dbReference type="RefSeq" id="WP_118098548.1">
    <property type="nucleotide sequence ID" value="NZ_QRVL01000023.1"/>
</dbReference>
<keyword evidence="2 6" id="KW-0378">Hydrolase</keyword>
<protein>
    <submittedName>
        <fullName evidence="6">Glycoside hydrolase family 1 protein</fullName>
    </submittedName>
</protein>
<dbReference type="PANTHER" id="PTHR10353:SF209">
    <property type="entry name" value="GALACTOLIPID GALACTOSYLTRANSFERASE SFR2, CHLOROPLASTIC"/>
    <property type="match status" value="1"/>
</dbReference>
<comment type="similarity">
    <text evidence="1 5">Belongs to the glycosyl hydrolase 1 family.</text>
</comment>
<keyword evidence="3" id="KW-0326">Glycosidase</keyword>
<dbReference type="GO" id="GO:0005829">
    <property type="term" value="C:cytosol"/>
    <property type="evidence" value="ECO:0007669"/>
    <property type="project" value="TreeGrafter"/>
</dbReference>
<evidence type="ECO:0000313" key="6">
    <source>
        <dbReference type="EMBL" id="RGS36384.1"/>
    </source>
</evidence>
<proteinExistence type="inferred from homology"/>
<dbReference type="Pfam" id="PF00232">
    <property type="entry name" value="Glyco_hydro_1"/>
    <property type="match status" value="2"/>
</dbReference>
<dbReference type="PRINTS" id="PR00131">
    <property type="entry name" value="GLHYDRLASE1"/>
</dbReference>
<dbReference type="InterPro" id="IPR018120">
    <property type="entry name" value="Glyco_hydro_1_AS"/>
</dbReference>
<evidence type="ECO:0000256" key="1">
    <source>
        <dbReference type="ARBA" id="ARBA00010838"/>
    </source>
</evidence>
<evidence type="ECO:0000256" key="3">
    <source>
        <dbReference type="ARBA" id="ARBA00023295"/>
    </source>
</evidence>
<accession>A0A395V5M8</accession>
<dbReference type="PROSITE" id="PS00572">
    <property type="entry name" value="GLYCOSYL_HYDROL_F1_1"/>
    <property type="match status" value="1"/>
</dbReference>
<dbReference type="Proteomes" id="UP000266172">
    <property type="component" value="Unassembled WGS sequence"/>
</dbReference>
<sequence>MRLPEHFLIGAATAAHQVEGNNIHSDLWAMEHMKHTSFLEPSLDAVDHYHRYEEDIKLLADAGLNAYRFSIEWARIEPEEGVFDAAAVAHYRDVIACCKKYGVEPFVTLHHFSSPKWLMTKGGWEAETTPADFARYVRYIMEELGSELHYVCTINEANMGIQVAAIAERYKRQMMAQMQTAQTTSKGGDSADGTVQVGINLQKMLEGQKATAIENMEVFGVEKVENFTSMRTREGDLLIMKAHALARKEIKALYPDIQVGLTLSLHDIQPQAGGETRAASEWDEEFLHYLPYIKEDDFLGVQNYTRSLIGPDGQLPNPEGAQLTQMNYEFYPEALEHVLRRVAEDFHGDLYVTENGIATSDDTRRVAFIDAALNGVAACIRDGLPVKSYFHWSLLDNFEWQKGYSMTFGLIAVDRSTQTRYPKESLQFLGHWNQ</sequence>
<dbReference type="GO" id="GO:0016052">
    <property type="term" value="P:carbohydrate catabolic process"/>
    <property type="evidence" value="ECO:0007669"/>
    <property type="project" value="TreeGrafter"/>
</dbReference>
<dbReference type="InterPro" id="IPR001360">
    <property type="entry name" value="Glyco_hydro_1"/>
</dbReference>
<evidence type="ECO:0000256" key="5">
    <source>
        <dbReference type="RuleBase" id="RU003690"/>
    </source>
</evidence>
<evidence type="ECO:0000256" key="4">
    <source>
        <dbReference type="PROSITE-ProRule" id="PRU10055"/>
    </source>
</evidence>
<gene>
    <name evidence="6" type="ORF">DWX93_15860</name>
</gene>